<gene>
    <name evidence="7" type="ORF">BIY22_13050</name>
</gene>
<accession>A0A1Q9HAP7</accession>
<dbReference type="GO" id="GO:0016829">
    <property type="term" value="F:lyase activity"/>
    <property type="evidence" value="ECO:0007669"/>
    <property type="project" value="UniProtKB-KW"/>
</dbReference>
<dbReference type="SUPFAM" id="SSF48230">
    <property type="entry name" value="Chondroitin AC/alginate lyase"/>
    <property type="match status" value="1"/>
</dbReference>
<comment type="caution">
    <text evidence="7">The sequence shown here is derived from an EMBL/GenBank/DDBJ whole genome shotgun (WGS) entry which is preliminary data.</text>
</comment>
<evidence type="ECO:0000313" key="8">
    <source>
        <dbReference type="Proteomes" id="UP000186313"/>
    </source>
</evidence>
<dbReference type="Proteomes" id="UP000186313">
    <property type="component" value="Unassembled WGS sequence"/>
</dbReference>
<feature type="domain" description="Heparinase II/III-like C-terminal" evidence="5">
    <location>
        <begin position="333"/>
        <end position="548"/>
    </location>
</feature>
<dbReference type="EMBL" id="MJMJ01000044">
    <property type="protein sequence ID" value="OLQ86182.1"/>
    <property type="molecule type" value="Genomic_DNA"/>
</dbReference>
<dbReference type="STRING" id="1381081.BIY22_13050"/>
<protein>
    <submittedName>
        <fullName evidence="7">Uncharacterized protein</fullName>
    </submittedName>
</protein>
<evidence type="ECO:0000256" key="1">
    <source>
        <dbReference type="ARBA" id="ARBA00004418"/>
    </source>
</evidence>
<keyword evidence="3" id="KW-0574">Periplasm</keyword>
<dbReference type="InterPro" id="IPR012480">
    <property type="entry name" value="Hepar_II_III_C"/>
</dbReference>
<dbReference type="Gene3D" id="1.50.10.100">
    <property type="entry name" value="Chondroitin AC/alginate lyase"/>
    <property type="match status" value="1"/>
</dbReference>
<dbReference type="Gene3D" id="2.70.98.70">
    <property type="match status" value="1"/>
</dbReference>
<evidence type="ECO:0000313" key="7">
    <source>
        <dbReference type="EMBL" id="OLQ86182.1"/>
    </source>
</evidence>
<dbReference type="AlphaFoldDB" id="A0A1Q9HAP7"/>
<reference evidence="7 8" key="1">
    <citation type="submission" date="2016-09" db="EMBL/GenBank/DDBJ databases">
        <title>Genomic Taxonomy of the Vibrionaceae.</title>
        <authorList>
            <person name="Gonzalez-Castillo A."/>
            <person name="Gomez-Gil B."/>
            <person name="Enciso-Ibarra K."/>
        </authorList>
    </citation>
    <scope>NUCLEOTIDE SEQUENCE [LARGE SCALE GENOMIC DNA]</scope>
    <source>
        <strain evidence="7 8">CAIM 703</strain>
    </source>
</reference>
<dbReference type="InterPro" id="IPR031680">
    <property type="entry name" value="Hepar_II_III_N"/>
</dbReference>
<name>A0A1Q9HAP7_9VIBR</name>
<evidence type="ECO:0000256" key="4">
    <source>
        <dbReference type="ARBA" id="ARBA00023239"/>
    </source>
</evidence>
<dbReference type="PANTHER" id="PTHR39210:SF1">
    <property type="entry name" value="HEPARIN-SULFATE LYASE"/>
    <property type="match status" value="1"/>
</dbReference>
<evidence type="ECO:0000259" key="6">
    <source>
        <dbReference type="Pfam" id="PF16889"/>
    </source>
</evidence>
<proteinExistence type="predicted"/>
<feature type="domain" description="Heparin-sulfate lyase N-terminal" evidence="6">
    <location>
        <begin position="114"/>
        <end position="295"/>
    </location>
</feature>
<evidence type="ECO:0000256" key="3">
    <source>
        <dbReference type="ARBA" id="ARBA00022764"/>
    </source>
</evidence>
<evidence type="ECO:0000256" key="2">
    <source>
        <dbReference type="ARBA" id="ARBA00022729"/>
    </source>
</evidence>
<evidence type="ECO:0000259" key="5">
    <source>
        <dbReference type="Pfam" id="PF07940"/>
    </source>
</evidence>
<sequence>MNICDSISKFLRKVYLIFHTVRYLKFIQIANRITRKFRVIRTQGEMIYTIKDRKEEYIVHQYDRTPYVDDFVFVFLNEVGILTDWNCKEKSKLWLYNLHYFDVLNSPGSNNRKKYNQELIENWIDKNSPCIGNGWEPYTLSLRIVNWIKYFLSADFCFEKAEKSLFVQARVLYQSIEYHLLGNHLFANAKALIFAGVYFEGEESKRWLYRGISILDKEISVQVLNDGGHFELSPMYHNIILSDMLDLYNLSCAYHIEELEKYKERLKEKIEKMLLFSISLTHPDGEVSFFNDSSIGIAPKTSSLFEYAHKLSLLKKKLNSTQFVKESNCSALSFSDSGYVVIDSPECKLIVDCAKVGPDFIPGHAHADSLSFELSLFGFRVFVNSGTSEYGLTSERLRQRRTSSHNTVVINQVDSSEVWGGFRVAKRAYPIDRSVEQEADKVVVQCSHDGYKRLKHKVIHRRKWQCFRNQVIICDNLEGKLETAEAHYHLHPDINAELVGGQVKLVLPNGHVVLVRSSDSVRIIDSTWHPEFGKCLPNKKLLVSFEGNDSSIIIEY</sequence>
<keyword evidence="2" id="KW-0732">Signal</keyword>
<comment type="subcellular location">
    <subcellularLocation>
        <location evidence="1">Periplasm</location>
    </subcellularLocation>
</comment>
<dbReference type="InterPro" id="IPR008929">
    <property type="entry name" value="Chondroitin_lyas"/>
</dbReference>
<organism evidence="7 8">
    <name type="scientific">Vibrio panuliri</name>
    <dbReference type="NCBI Taxonomy" id="1381081"/>
    <lineage>
        <taxon>Bacteria</taxon>
        <taxon>Pseudomonadati</taxon>
        <taxon>Pseudomonadota</taxon>
        <taxon>Gammaproteobacteria</taxon>
        <taxon>Vibrionales</taxon>
        <taxon>Vibrionaceae</taxon>
        <taxon>Vibrio</taxon>
    </lineage>
</organism>
<dbReference type="GO" id="GO:0042597">
    <property type="term" value="C:periplasmic space"/>
    <property type="evidence" value="ECO:0007669"/>
    <property type="project" value="UniProtKB-SubCell"/>
</dbReference>
<dbReference type="PANTHER" id="PTHR39210">
    <property type="entry name" value="HEPARIN-SULFATE LYASE"/>
    <property type="match status" value="1"/>
</dbReference>
<dbReference type="OrthoDB" id="9763014at2"/>
<dbReference type="Pfam" id="PF16889">
    <property type="entry name" value="Hepar_II_III_N"/>
    <property type="match status" value="1"/>
</dbReference>
<dbReference type="Pfam" id="PF07940">
    <property type="entry name" value="Hepar_II_III_C"/>
    <property type="match status" value="1"/>
</dbReference>
<keyword evidence="4" id="KW-0456">Lyase</keyword>